<gene>
    <name evidence="12" type="ORF">NMOB1V02_LOCUS1050</name>
</gene>
<evidence type="ECO:0000256" key="2">
    <source>
        <dbReference type="ARBA" id="ARBA00006185"/>
    </source>
</evidence>
<dbReference type="GO" id="GO:0034727">
    <property type="term" value="P:piecemeal microautophagy of the nucleus"/>
    <property type="evidence" value="ECO:0007669"/>
    <property type="project" value="TreeGrafter"/>
</dbReference>
<protein>
    <recommendedName>
        <fullName evidence="3 10">Autophagy-related protein 9</fullName>
    </recommendedName>
</protein>
<evidence type="ECO:0000256" key="11">
    <source>
        <dbReference type="SAM" id="MobiDB-lite"/>
    </source>
</evidence>
<keyword evidence="8 10" id="KW-0445">Lipid transport</keyword>
<dbReference type="EMBL" id="OA882137">
    <property type="protein sequence ID" value="CAD7273148.1"/>
    <property type="molecule type" value="Genomic_DNA"/>
</dbReference>
<dbReference type="GO" id="GO:0061709">
    <property type="term" value="P:reticulophagy"/>
    <property type="evidence" value="ECO:0007669"/>
    <property type="project" value="TreeGrafter"/>
</dbReference>
<evidence type="ECO:0000256" key="1">
    <source>
        <dbReference type="ARBA" id="ARBA00004511"/>
    </source>
</evidence>
<evidence type="ECO:0000313" key="12">
    <source>
        <dbReference type="EMBL" id="CAD7273148.1"/>
    </source>
</evidence>
<proteinExistence type="inferred from homology"/>
<evidence type="ECO:0000256" key="4">
    <source>
        <dbReference type="ARBA" id="ARBA00022448"/>
    </source>
</evidence>
<feature type="transmembrane region" description="Helical" evidence="10">
    <location>
        <begin position="395"/>
        <end position="415"/>
    </location>
</feature>
<dbReference type="GO" id="GO:0000422">
    <property type="term" value="P:autophagy of mitochondrion"/>
    <property type="evidence" value="ECO:0007669"/>
    <property type="project" value="TreeGrafter"/>
</dbReference>
<evidence type="ECO:0000256" key="10">
    <source>
        <dbReference type="RuleBase" id="RU364027"/>
    </source>
</evidence>
<dbReference type="GO" id="GO:0034497">
    <property type="term" value="P:protein localization to phagophore assembly site"/>
    <property type="evidence" value="ECO:0007669"/>
    <property type="project" value="TreeGrafter"/>
</dbReference>
<comment type="similarity">
    <text evidence="2 10">Belongs to the ATG9 family.</text>
</comment>
<feature type="transmembrane region" description="Helical" evidence="10">
    <location>
        <begin position="12"/>
        <end position="32"/>
    </location>
</feature>
<sequence>MSTVLMAALLRVWIPVVLAFLLMASAAWLLFFQRTDLSQGLNEKLGKIKDEDLDGFFTKLYWYQFHGGFLPLLVRDALDLLRYSFLVAIALFIMNCLDLDCLSPYLDIKRGAANWLRKRPTISSALLTPRACLEQVAESGGSAACLAAAFIYFCFLVLRACYHFALGWELREYYRDTLGIIDEDLDLLEWRDVVERVQAAAAHGRLCFTRSMLLTELDMCNVIQRRSNLLLSLVDASVLETVFHVPLLGTYMYMTHVLWINLELLFFDFPFSPWWRHSPFLRGRHLQRPFRDSRQRAKAVRWLKRRILCFVAANLLLAPLLLLYRVWDTICGWLETMKRNPGDMASRNWSVFANRLHLRHLNELDHEINYRLNSACEPATMYMQCFDSRSLSVQFIQMIAYLMTSVLGVLILLVLYDESLLVSTRGLVTLMSVSGTALALLRGLVAPEKAVKAPKRYMRSAMFYIHYAPLISALKAPTARSVRKNFARLYETQWTRLEENHDSQQATILTRLLAPILNPAFLAFEVYPRAELIVDFLAKHTVKRPGIGDVCTAALFDLKYHGSPMWWPKTFFTEGNSDDATNWPPRVELSLLRFAAWNQNWRPRQGSVQARFLQAVQREFLGEDNDKQQQTEESESVLPTSQKGVFKEPTTEKVQHMNMKSICDGQLEKLCSNHHGHKGCFLVRDDDTVDEGHAYLAEVMNEPTKAARKKKPEEEKRFLSEENLGDVILFLYDVYWHNLHEQQRRLRREGESSETISESNSSSSLIHGHETRGDTRFPARRTDIDLDIHTTQRRPPAVPLTEALENN</sequence>
<dbReference type="GO" id="GO:0034045">
    <property type="term" value="C:phagophore assembly site membrane"/>
    <property type="evidence" value="ECO:0007669"/>
    <property type="project" value="UniProtKB-SubCell"/>
</dbReference>
<feature type="compositionally biased region" description="Low complexity" evidence="11">
    <location>
        <begin position="753"/>
        <end position="764"/>
    </location>
</feature>
<keyword evidence="5 10" id="KW-0812">Transmembrane</keyword>
<evidence type="ECO:0000256" key="8">
    <source>
        <dbReference type="ARBA" id="ARBA00023055"/>
    </source>
</evidence>
<dbReference type="PANTHER" id="PTHR13038:SF10">
    <property type="entry name" value="AUTOPHAGY-RELATED PROTEIN 9"/>
    <property type="match status" value="1"/>
</dbReference>
<dbReference type="InterPro" id="IPR007241">
    <property type="entry name" value="Autophagy-rel_prot_9"/>
</dbReference>
<feature type="transmembrane region" description="Helical" evidence="10">
    <location>
        <begin position="307"/>
        <end position="327"/>
    </location>
</feature>
<feature type="region of interest" description="Disordered" evidence="11">
    <location>
        <begin position="623"/>
        <end position="644"/>
    </location>
</feature>
<evidence type="ECO:0000256" key="6">
    <source>
        <dbReference type="ARBA" id="ARBA00022989"/>
    </source>
</evidence>
<keyword evidence="9 10" id="KW-0472">Membrane</keyword>
<comment type="subcellular location">
    <subcellularLocation>
        <location evidence="1 10">Preautophagosomal structure membrane</location>
        <topology evidence="1 10">Multi-pass membrane protein</topology>
    </subcellularLocation>
</comment>
<dbReference type="GO" id="GO:0006869">
    <property type="term" value="P:lipid transport"/>
    <property type="evidence" value="ECO:0007669"/>
    <property type="project" value="UniProtKB-KW"/>
</dbReference>
<keyword evidence="4 10" id="KW-0813">Transport</keyword>
<evidence type="ECO:0000256" key="9">
    <source>
        <dbReference type="ARBA" id="ARBA00023136"/>
    </source>
</evidence>
<dbReference type="Pfam" id="PF04109">
    <property type="entry name" value="ATG9"/>
    <property type="match status" value="1"/>
</dbReference>
<dbReference type="OrthoDB" id="2020634at2759"/>
<evidence type="ECO:0000256" key="5">
    <source>
        <dbReference type="ARBA" id="ARBA00022692"/>
    </source>
</evidence>
<organism evidence="12">
    <name type="scientific">Notodromas monacha</name>
    <dbReference type="NCBI Taxonomy" id="399045"/>
    <lineage>
        <taxon>Eukaryota</taxon>
        <taxon>Metazoa</taxon>
        <taxon>Ecdysozoa</taxon>
        <taxon>Arthropoda</taxon>
        <taxon>Crustacea</taxon>
        <taxon>Oligostraca</taxon>
        <taxon>Ostracoda</taxon>
        <taxon>Podocopa</taxon>
        <taxon>Podocopida</taxon>
        <taxon>Cypridocopina</taxon>
        <taxon>Cypridoidea</taxon>
        <taxon>Cyprididae</taxon>
        <taxon>Notodromas</taxon>
    </lineage>
</organism>
<feature type="compositionally biased region" description="Basic and acidic residues" evidence="11">
    <location>
        <begin position="767"/>
        <end position="781"/>
    </location>
</feature>
<evidence type="ECO:0000256" key="3">
    <source>
        <dbReference type="ARBA" id="ARBA00018074"/>
    </source>
</evidence>
<dbReference type="EMBL" id="CAJPEX010000100">
    <property type="protein sequence ID" value="CAG0913300.1"/>
    <property type="molecule type" value="Genomic_DNA"/>
</dbReference>
<dbReference type="AlphaFoldDB" id="A0A7R9BFS2"/>
<dbReference type="PANTHER" id="PTHR13038">
    <property type="entry name" value="APG9 AUTOPHAGY 9"/>
    <property type="match status" value="1"/>
</dbReference>
<keyword evidence="6 10" id="KW-1133">Transmembrane helix</keyword>
<dbReference type="Proteomes" id="UP000678499">
    <property type="component" value="Unassembled WGS sequence"/>
</dbReference>
<accession>A0A7R9BFS2</accession>
<feature type="region of interest" description="Disordered" evidence="11">
    <location>
        <begin position="747"/>
        <end position="781"/>
    </location>
</feature>
<name>A0A7R9BFS2_9CRUS</name>
<evidence type="ECO:0000256" key="7">
    <source>
        <dbReference type="ARBA" id="ARBA00023006"/>
    </source>
</evidence>
<feature type="transmembrane region" description="Helical" evidence="10">
    <location>
        <begin position="427"/>
        <end position="445"/>
    </location>
</feature>
<feature type="transmembrane region" description="Helical" evidence="10">
    <location>
        <begin position="143"/>
        <end position="165"/>
    </location>
</feature>
<keyword evidence="7 10" id="KW-0072">Autophagy</keyword>
<keyword evidence="13" id="KW-1185">Reference proteome</keyword>
<evidence type="ECO:0000313" key="13">
    <source>
        <dbReference type="Proteomes" id="UP000678499"/>
    </source>
</evidence>
<dbReference type="GO" id="GO:0005776">
    <property type="term" value="C:autophagosome"/>
    <property type="evidence" value="ECO:0007669"/>
    <property type="project" value="TreeGrafter"/>
</dbReference>
<feature type="transmembrane region" description="Helical" evidence="10">
    <location>
        <begin position="80"/>
        <end position="99"/>
    </location>
</feature>
<reference evidence="12" key="1">
    <citation type="submission" date="2020-11" db="EMBL/GenBank/DDBJ databases">
        <authorList>
            <person name="Tran Van P."/>
        </authorList>
    </citation>
    <scope>NUCLEOTIDE SEQUENCE</scope>
</reference>
<comment type="function">
    <text evidence="10">Phospholipid scramblase involved in autophagy. Cycles between the preautophagosomal structure/phagophore assembly site (PAS) and the cytoplasmic vesicle pool and supplies membrane for the growing autophagosome. Lipid scramblase activity plays a key role in preautophagosomal structure/phagophore assembly by distributing the phospholipids that arrive through ATG2 from the cytoplasmic to the luminal leaflet of the bilayer, thereby driving autophagosomal membrane expansion.</text>
</comment>